<organism evidence="2 3">
    <name type="scientific">Pseudoxanthomonas helianthi</name>
    <dbReference type="NCBI Taxonomy" id="1453541"/>
    <lineage>
        <taxon>Bacteria</taxon>
        <taxon>Pseudomonadati</taxon>
        <taxon>Pseudomonadota</taxon>
        <taxon>Gammaproteobacteria</taxon>
        <taxon>Lysobacterales</taxon>
        <taxon>Lysobacteraceae</taxon>
        <taxon>Pseudoxanthomonas</taxon>
    </lineage>
</organism>
<feature type="chain" id="PRO_5038118291" description="Lipocalin-like domain-containing protein" evidence="1">
    <location>
        <begin position="18"/>
        <end position="147"/>
    </location>
</feature>
<dbReference type="EMBL" id="JAGKTC010000001">
    <property type="protein sequence ID" value="MBP3983340.1"/>
    <property type="molecule type" value="Genomic_DNA"/>
</dbReference>
<gene>
    <name evidence="2" type="ORF">J5837_02795</name>
</gene>
<sequence>MKILVTALMALAVTACASQHGPPKVKGLEAFQSLGHDFWLITAAEEVRGGFESVGHFGYCYYKGQNLARCDRMSPSPSGDFAVYQEASTGHIFLFSTKTGRSTRLTSEFPGLMWSASWQESEKQVTVQVGAASPEKELKLSYAQASG</sequence>
<keyword evidence="1" id="KW-0732">Signal</keyword>
<evidence type="ECO:0000256" key="1">
    <source>
        <dbReference type="SAM" id="SignalP"/>
    </source>
</evidence>
<proteinExistence type="predicted"/>
<dbReference type="PROSITE" id="PS51257">
    <property type="entry name" value="PROKAR_LIPOPROTEIN"/>
    <property type="match status" value="1"/>
</dbReference>
<reference evidence="2" key="1">
    <citation type="journal article" date="2016" name="Int. J. Syst. Evol. Microbiol.">
        <title>Pseudoxanthomonas helianthi sp. nov., isolated from roots of Jerusalem artichoke (Helianthus tuberosus).</title>
        <authorList>
            <person name="Kittiwongwattana C."/>
            <person name="Thawai C."/>
        </authorList>
    </citation>
    <scope>NUCLEOTIDE SEQUENCE</scope>
    <source>
        <strain evidence="2">110414</strain>
    </source>
</reference>
<evidence type="ECO:0008006" key="4">
    <source>
        <dbReference type="Google" id="ProtNLM"/>
    </source>
</evidence>
<name>A0A941ASA2_9GAMM</name>
<evidence type="ECO:0000313" key="2">
    <source>
        <dbReference type="EMBL" id="MBP3983340.1"/>
    </source>
</evidence>
<evidence type="ECO:0000313" key="3">
    <source>
        <dbReference type="Proteomes" id="UP000673447"/>
    </source>
</evidence>
<feature type="signal peptide" evidence="1">
    <location>
        <begin position="1"/>
        <end position="17"/>
    </location>
</feature>
<reference evidence="2" key="2">
    <citation type="submission" date="2021-03" db="EMBL/GenBank/DDBJ databases">
        <authorList>
            <person name="Cao W."/>
        </authorList>
    </citation>
    <scope>NUCLEOTIDE SEQUENCE</scope>
    <source>
        <strain evidence="2">110414</strain>
    </source>
</reference>
<dbReference type="RefSeq" id="WP_210535195.1">
    <property type="nucleotide sequence ID" value="NZ_JAGKTC010000001.1"/>
</dbReference>
<accession>A0A941ASA2</accession>
<dbReference type="Proteomes" id="UP000673447">
    <property type="component" value="Unassembled WGS sequence"/>
</dbReference>
<protein>
    <recommendedName>
        <fullName evidence="4">Lipocalin-like domain-containing protein</fullName>
    </recommendedName>
</protein>
<keyword evidence="3" id="KW-1185">Reference proteome</keyword>
<dbReference type="AlphaFoldDB" id="A0A941ASA2"/>
<comment type="caution">
    <text evidence="2">The sequence shown here is derived from an EMBL/GenBank/DDBJ whole genome shotgun (WGS) entry which is preliminary data.</text>
</comment>
<feature type="non-terminal residue" evidence="2">
    <location>
        <position position="147"/>
    </location>
</feature>